<accession>A0A1D6FUP5</accession>
<dbReference type="Pfam" id="PF00481">
    <property type="entry name" value="PP2C"/>
    <property type="match status" value="1"/>
</dbReference>
<dbReference type="SUPFAM" id="SSF81606">
    <property type="entry name" value="PP2C-like"/>
    <property type="match status" value="1"/>
</dbReference>
<reference evidence="4" key="1">
    <citation type="submission" date="2015-12" db="EMBL/GenBank/DDBJ databases">
        <title>Update maize B73 reference genome by single molecule sequencing technologies.</title>
        <authorList>
            <consortium name="Maize Genome Sequencing Project"/>
            <person name="Ware D."/>
        </authorList>
    </citation>
    <scope>NUCLEOTIDE SEQUENCE</scope>
    <source>
        <tissue evidence="4">Seedling</tissue>
    </source>
</reference>
<dbReference type="InterPro" id="IPR036457">
    <property type="entry name" value="PPM-type-like_dom_sf"/>
</dbReference>
<evidence type="ECO:0000313" key="4">
    <source>
        <dbReference type="EMBL" id="AQK95186.1"/>
    </source>
</evidence>
<dbReference type="ExpressionAtlas" id="A0A1D6FUP5">
    <property type="expression patterns" value="baseline and differential"/>
</dbReference>
<protein>
    <recommendedName>
        <fullName evidence="1">protein-serine/threonine phosphatase</fullName>
        <ecNumber evidence="1">3.1.3.16</ecNumber>
    </recommendedName>
</protein>
<dbReference type="SMR" id="A0A1D6FUP5"/>
<organism evidence="4">
    <name type="scientific">Zea mays</name>
    <name type="common">Maize</name>
    <dbReference type="NCBI Taxonomy" id="4577"/>
    <lineage>
        <taxon>Eukaryota</taxon>
        <taxon>Viridiplantae</taxon>
        <taxon>Streptophyta</taxon>
        <taxon>Embryophyta</taxon>
        <taxon>Tracheophyta</taxon>
        <taxon>Spermatophyta</taxon>
        <taxon>Magnoliopsida</taxon>
        <taxon>Liliopsida</taxon>
        <taxon>Poales</taxon>
        <taxon>Poaceae</taxon>
        <taxon>PACMAD clade</taxon>
        <taxon>Panicoideae</taxon>
        <taxon>Andropogonodae</taxon>
        <taxon>Andropogoneae</taxon>
        <taxon>Tripsacinae</taxon>
        <taxon>Zea</taxon>
    </lineage>
</organism>
<dbReference type="Gene3D" id="3.60.40.10">
    <property type="entry name" value="PPM-type phosphatase domain"/>
    <property type="match status" value="1"/>
</dbReference>
<comment type="catalytic activity">
    <reaction evidence="2">
        <text>O-phospho-L-seryl-[protein] + H2O = L-seryl-[protein] + phosphate</text>
        <dbReference type="Rhea" id="RHEA:20629"/>
        <dbReference type="Rhea" id="RHEA-COMP:9863"/>
        <dbReference type="Rhea" id="RHEA-COMP:11604"/>
        <dbReference type="ChEBI" id="CHEBI:15377"/>
        <dbReference type="ChEBI" id="CHEBI:29999"/>
        <dbReference type="ChEBI" id="CHEBI:43474"/>
        <dbReference type="ChEBI" id="CHEBI:83421"/>
        <dbReference type="EC" id="3.1.3.16"/>
    </reaction>
</comment>
<dbReference type="AlphaFoldDB" id="A0A1D6FUP5"/>
<name>A0A1D6FUP5_MAIZE</name>
<sequence>MYDKLRRSRRLDAVQSGCTTLSTVQQRYLMVIANVDDSRVYYLADEPEVHFVWQPSQESTILAISRAFDDYYIKDCGVILASEVTQRRTNNNDQFVILATVGVAFVPACL</sequence>
<evidence type="ECO:0000256" key="1">
    <source>
        <dbReference type="ARBA" id="ARBA00013081"/>
    </source>
</evidence>
<dbReference type="InterPro" id="IPR001932">
    <property type="entry name" value="PPM-type_phosphatase-like_dom"/>
</dbReference>
<evidence type="ECO:0000256" key="3">
    <source>
        <dbReference type="ARBA" id="ARBA00048336"/>
    </source>
</evidence>
<gene>
    <name evidence="4" type="ORF">ZEAMMB73_Zm00001d010888</name>
</gene>
<comment type="catalytic activity">
    <reaction evidence="3">
        <text>O-phospho-L-threonyl-[protein] + H2O = L-threonyl-[protein] + phosphate</text>
        <dbReference type="Rhea" id="RHEA:47004"/>
        <dbReference type="Rhea" id="RHEA-COMP:11060"/>
        <dbReference type="Rhea" id="RHEA-COMP:11605"/>
        <dbReference type="ChEBI" id="CHEBI:15377"/>
        <dbReference type="ChEBI" id="CHEBI:30013"/>
        <dbReference type="ChEBI" id="CHEBI:43474"/>
        <dbReference type="ChEBI" id="CHEBI:61977"/>
        <dbReference type="EC" id="3.1.3.16"/>
    </reaction>
</comment>
<dbReference type="EMBL" id="CM000784">
    <property type="protein sequence ID" value="AQK95186.1"/>
    <property type="molecule type" value="Genomic_DNA"/>
</dbReference>
<evidence type="ECO:0000256" key="2">
    <source>
        <dbReference type="ARBA" id="ARBA00047761"/>
    </source>
</evidence>
<dbReference type="GO" id="GO:0004722">
    <property type="term" value="F:protein serine/threonine phosphatase activity"/>
    <property type="evidence" value="ECO:0007669"/>
    <property type="project" value="UniProtKB-EC"/>
</dbReference>
<dbReference type="InParanoid" id="A0A1D6FUP5"/>
<proteinExistence type="predicted"/>
<dbReference type="EC" id="3.1.3.16" evidence="1"/>